<dbReference type="OrthoDB" id="9790442at2"/>
<dbReference type="SMART" id="SM00862">
    <property type="entry name" value="Trans_reg_C"/>
    <property type="match status" value="1"/>
</dbReference>
<dbReference type="Gene3D" id="1.10.10.10">
    <property type="entry name" value="Winged helix-like DNA-binding domain superfamily/Winged helix DNA-binding domain"/>
    <property type="match status" value="1"/>
</dbReference>
<dbReference type="STRING" id="54915.ADS79_23270"/>
<dbReference type="PROSITE" id="PS51755">
    <property type="entry name" value="OMPR_PHOB"/>
    <property type="match status" value="1"/>
</dbReference>
<sequence>MKRIYIIEDEMPIARLMQVYLQRAGYEVNWNDGNQDPVQTFLSWRPDLVLLDLMLPDHDGLDILEQIRQYNSCPVIIITARGTVPDKLQGLAQGADDYIAKPFDPEEVLARVQAVLRRSSYLAEADTIRLGTLTIDFSAQNVLLGKEPVSLMPRDWQLLAFMARHPNQCFSRDQLLDQVWGMDFDGGDRAVDTAVKRLRKSLQQWPGTEGEITTIRGMGYSLRVY</sequence>
<feature type="domain" description="Response regulatory" evidence="8">
    <location>
        <begin position="3"/>
        <end position="116"/>
    </location>
</feature>
<evidence type="ECO:0000313" key="13">
    <source>
        <dbReference type="Proteomes" id="UP000319578"/>
    </source>
</evidence>
<keyword evidence="3" id="KW-0805">Transcription regulation</keyword>
<keyword evidence="4 7" id="KW-0238">DNA-binding</keyword>
<reference evidence="12" key="1">
    <citation type="submission" date="2015-07" db="EMBL/GenBank/DDBJ databases">
        <title>Genome sequencing project for genomic taxonomy and phylogenomics of Bacillus-like bacteria.</title>
        <authorList>
            <person name="Liu B."/>
            <person name="Wang J."/>
            <person name="Zhu Y."/>
            <person name="Liu G."/>
            <person name="Chen Q."/>
            <person name="Chen Z."/>
            <person name="Lan J."/>
            <person name="Che J."/>
            <person name="Ge C."/>
            <person name="Shi H."/>
            <person name="Pan Z."/>
            <person name="Liu X."/>
        </authorList>
    </citation>
    <scope>NUCLEOTIDE SEQUENCE [LARGE SCALE GENOMIC DNA]</scope>
    <source>
        <strain evidence="12">DSM 9887</strain>
    </source>
</reference>
<dbReference type="AlphaFoldDB" id="A0A0K9YSI5"/>
<evidence type="ECO:0000256" key="1">
    <source>
        <dbReference type="ARBA" id="ARBA00022553"/>
    </source>
</evidence>
<dbReference type="InterPro" id="IPR036388">
    <property type="entry name" value="WH-like_DNA-bd_sf"/>
</dbReference>
<reference evidence="10 13" key="3">
    <citation type="submission" date="2019-06" db="EMBL/GenBank/DDBJ databases">
        <title>Whole genome shotgun sequence of Brevibacillus reuszeri NBRC 15719.</title>
        <authorList>
            <person name="Hosoyama A."/>
            <person name="Uohara A."/>
            <person name="Ohji S."/>
            <person name="Ichikawa N."/>
        </authorList>
    </citation>
    <scope>NUCLEOTIDE SEQUENCE [LARGE SCALE GENOMIC DNA]</scope>
    <source>
        <strain evidence="10 13">NBRC 15719</strain>
    </source>
</reference>
<feature type="domain" description="OmpR/PhoB-type" evidence="9">
    <location>
        <begin position="125"/>
        <end position="224"/>
    </location>
</feature>
<evidence type="ECO:0000256" key="2">
    <source>
        <dbReference type="ARBA" id="ARBA00023012"/>
    </source>
</evidence>
<evidence type="ECO:0000259" key="8">
    <source>
        <dbReference type="PROSITE" id="PS50110"/>
    </source>
</evidence>
<dbReference type="InterPro" id="IPR011006">
    <property type="entry name" value="CheY-like_superfamily"/>
</dbReference>
<dbReference type="GO" id="GO:0006355">
    <property type="term" value="P:regulation of DNA-templated transcription"/>
    <property type="evidence" value="ECO:0007669"/>
    <property type="project" value="InterPro"/>
</dbReference>
<dbReference type="SUPFAM" id="SSF46894">
    <property type="entry name" value="C-terminal effector domain of the bipartite response regulators"/>
    <property type="match status" value="1"/>
</dbReference>
<dbReference type="PATRIC" id="fig|54915.3.peg.3789"/>
<accession>A0A0K9YSI5</accession>
<evidence type="ECO:0000313" key="11">
    <source>
        <dbReference type="EMBL" id="KNB71678.1"/>
    </source>
</evidence>
<dbReference type="EMBL" id="BJON01000004">
    <property type="protein sequence ID" value="GED67351.1"/>
    <property type="molecule type" value="Genomic_DNA"/>
</dbReference>
<evidence type="ECO:0000313" key="10">
    <source>
        <dbReference type="EMBL" id="GED67351.1"/>
    </source>
</evidence>
<dbReference type="GO" id="GO:0000976">
    <property type="term" value="F:transcription cis-regulatory region binding"/>
    <property type="evidence" value="ECO:0007669"/>
    <property type="project" value="TreeGrafter"/>
</dbReference>
<comment type="caution">
    <text evidence="11">The sequence shown here is derived from an EMBL/GenBank/DDBJ whole genome shotgun (WGS) entry which is preliminary data.</text>
</comment>
<keyword evidence="5" id="KW-0804">Transcription</keyword>
<feature type="DNA-binding region" description="OmpR/PhoB-type" evidence="7">
    <location>
        <begin position="125"/>
        <end position="224"/>
    </location>
</feature>
<evidence type="ECO:0000259" key="9">
    <source>
        <dbReference type="PROSITE" id="PS51755"/>
    </source>
</evidence>
<keyword evidence="13" id="KW-1185">Reference proteome</keyword>
<dbReference type="GO" id="GO:0005829">
    <property type="term" value="C:cytosol"/>
    <property type="evidence" value="ECO:0007669"/>
    <property type="project" value="TreeGrafter"/>
</dbReference>
<dbReference type="RefSeq" id="WP_049740722.1">
    <property type="nucleotide sequence ID" value="NZ_BJON01000004.1"/>
</dbReference>
<dbReference type="PANTHER" id="PTHR48111">
    <property type="entry name" value="REGULATOR OF RPOS"/>
    <property type="match status" value="1"/>
</dbReference>
<proteinExistence type="predicted"/>
<evidence type="ECO:0000256" key="4">
    <source>
        <dbReference type="ARBA" id="ARBA00023125"/>
    </source>
</evidence>
<dbReference type="Gene3D" id="6.10.250.690">
    <property type="match status" value="1"/>
</dbReference>
<dbReference type="GO" id="GO:0000156">
    <property type="term" value="F:phosphorelay response regulator activity"/>
    <property type="evidence" value="ECO:0007669"/>
    <property type="project" value="TreeGrafter"/>
</dbReference>
<dbReference type="InterPro" id="IPR001867">
    <property type="entry name" value="OmpR/PhoB-type_DNA-bd"/>
</dbReference>
<dbReference type="GO" id="GO:0032993">
    <property type="term" value="C:protein-DNA complex"/>
    <property type="evidence" value="ECO:0007669"/>
    <property type="project" value="TreeGrafter"/>
</dbReference>
<reference evidence="11" key="2">
    <citation type="submission" date="2015-07" db="EMBL/GenBank/DDBJ databases">
        <title>MeaNS - Measles Nucleotide Surveillance Program.</title>
        <authorList>
            <person name="Tran T."/>
            <person name="Druce J."/>
        </authorList>
    </citation>
    <scope>NUCLEOTIDE SEQUENCE</scope>
    <source>
        <strain evidence="11">DSM 9887</strain>
    </source>
</reference>
<dbReference type="EMBL" id="LGIQ01000009">
    <property type="protein sequence ID" value="KNB71678.1"/>
    <property type="molecule type" value="Genomic_DNA"/>
</dbReference>
<dbReference type="Proteomes" id="UP000036834">
    <property type="component" value="Unassembled WGS sequence"/>
</dbReference>
<evidence type="ECO:0000256" key="6">
    <source>
        <dbReference type="PROSITE-ProRule" id="PRU00169"/>
    </source>
</evidence>
<feature type="modified residue" description="4-aspartylphosphate" evidence="6">
    <location>
        <position position="52"/>
    </location>
</feature>
<keyword evidence="1 6" id="KW-0597">Phosphoprotein</keyword>
<dbReference type="CDD" id="cd00383">
    <property type="entry name" value="trans_reg_C"/>
    <property type="match status" value="1"/>
</dbReference>
<dbReference type="Pfam" id="PF00486">
    <property type="entry name" value="Trans_reg_C"/>
    <property type="match status" value="1"/>
</dbReference>
<evidence type="ECO:0000256" key="3">
    <source>
        <dbReference type="ARBA" id="ARBA00023015"/>
    </source>
</evidence>
<evidence type="ECO:0000313" key="12">
    <source>
        <dbReference type="Proteomes" id="UP000036834"/>
    </source>
</evidence>
<name>A0A0K9YSI5_9BACL</name>
<evidence type="ECO:0000256" key="7">
    <source>
        <dbReference type="PROSITE-ProRule" id="PRU01091"/>
    </source>
</evidence>
<dbReference type="Pfam" id="PF00072">
    <property type="entry name" value="Response_reg"/>
    <property type="match status" value="1"/>
</dbReference>
<dbReference type="InterPro" id="IPR039420">
    <property type="entry name" value="WalR-like"/>
</dbReference>
<organism evidence="11 12">
    <name type="scientific">Brevibacillus reuszeri</name>
    <dbReference type="NCBI Taxonomy" id="54915"/>
    <lineage>
        <taxon>Bacteria</taxon>
        <taxon>Bacillati</taxon>
        <taxon>Bacillota</taxon>
        <taxon>Bacilli</taxon>
        <taxon>Bacillales</taxon>
        <taxon>Paenibacillaceae</taxon>
        <taxon>Brevibacillus</taxon>
    </lineage>
</organism>
<dbReference type="PROSITE" id="PS50110">
    <property type="entry name" value="RESPONSE_REGULATORY"/>
    <property type="match status" value="1"/>
</dbReference>
<dbReference type="Proteomes" id="UP000319578">
    <property type="component" value="Unassembled WGS sequence"/>
</dbReference>
<keyword evidence="2" id="KW-0902">Two-component regulatory system</keyword>
<protein>
    <submittedName>
        <fullName evidence="10">DNA-binding response regulator</fullName>
    </submittedName>
    <submittedName>
        <fullName evidence="11">Transcriptional regulator</fullName>
    </submittedName>
</protein>
<dbReference type="InterPro" id="IPR016032">
    <property type="entry name" value="Sig_transdc_resp-reg_C-effctor"/>
</dbReference>
<evidence type="ECO:0000256" key="5">
    <source>
        <dbReference type="ARBA" id="ARBA00023163"/>
    </source>
</evidence>
<dbReference type="SUPFAM" id="SSF52172">
    <property type="entry name" value="CheY-like"/>
    <property type="match status" value="1"/>
</dbReference>
<dbReference type="PANTHER" id="PTHR48111:SF1">
    <property type="entry name" value="TWO-COMPONENT RESPONSE REGULATOR ORR33"/>
    <property type="match status" value="1"/>
</dbReference>
<dbReference type="InterPro" id="IPR001789">
    <property type="entry name" value="Sig_transdc_resp-reg_receiver"/>
</dbReference>
<dbReference type="Gene3D" id="3.40.50.2300">
    <property type="match status" value="1"/>
</dbReference>
<gene>
    <name evidence="11" type="ORF">ADS79_23270</name>
    <name evidence="10" type="ORF">BRE01_10530</name>
</gene>
<dbReference type="SMART" id="SM00448">
    <property type="entry name" value="REC"/>
    <property type="match status" value="1"/>
</dbReference>